<dbReference type="FunCoup" id="B4KPF0">
    <property type="interactions" value="1"/>
</dbReference>
<dbReference type="KEGG" id="dmo:Dmoj_GI20917"/>
<accession>B4KPF0</accession>
<dbReference type="SMART" id="SM00689">
    <property type="entry name" value="DM6"/>
    <property type="match status" value="1"/>
</dbReference>
<dbReference type="Pfam" id="PF07248">
    <property type="entry name" value="DUF1431"/>
    <property type="match status" value="1"/>
</dbReference>
<evidence type="ECO:0000313" key="1">
    <source>
        <dbReference type="EMBL" id="EDW10146.2"/>
    </source>
</evidence>
<proteinExistence type="predicted"/>
<gene>
    <name evidence="1" type="primary">Dmoj\GI20917</name>
    <name evidence="1" type="ORF">Dmoj_GI20917</name>
</gene>
<dbReference type="eggNOG" id="ENOG502TBFS">
    <property type="taxonomic scope" value="Eukaryota"/>
</dbReference>
<protein>
    <submittedName>
        <fullName evidence="1">Uncharacterized protein</fullName>
    </submittedName>
</protein>
<dbReference type="HOGENOM" id="CLU_080538_0_0_1"/>
<reference evidence="1 2" key="1">
    <citation type="journal article" date="2007" name="Nature">
        <title>Evolution of genes and genomes on the Drosophila phylogeny.</title>
        <authorList>
            <consortium name="Drosophila 12 Genomes Consortium"/>
            <person name="Clark A.G."/>
            <person name="Eisen M.B."/>
            <person name="Smith D.R."/>
            <person name="Bergman C.M."/>
            <person name="Oliver B."/>
            <person name="Markow T.A."/>
            <person name="Kaufman T.C."/>
            <person name="Kellis M."/>
            <person name="Gelbart W."/>
            <person name="Iyer V.N."/>
            <person name="Pollard D.A."/>
            <person name="Sackton T.B."/>
            <person name="Larracuente A.M."/>
            <person name="Singh N.D."/>
            <person name="Abad J.P."/>
            <person name="Abt D.N."/>
            <person name="Adryan B."/>
            <person name="Aguade M."/>
            <person name="Akashi H."/>
            <person name="Anderson W.W."/>
            <person name="Aquadro C.F."/>
            <person name="Ardell D.H."/>
            <person name="Arguello R."/>
            <person name="Artieri C.G."/>
            <person name="Barbash D.A."/>
            <person name="Barker D."/>
            <person name="Barsanti P."/>
            <person name="Batterham P."/>
            <person name="Batzoglou S."/>
            <person name="Begun D."/>
            <person name="Bhutkar A."/>
            <person name="Blanco E."/>
            <person name="Bosak S.A."/>
            <person name="Bradley R.K."/>
            <person name="Brand A.D."/>
            <person name="Brent M.R."/>
            <person name="Brooks A.N."/>
            <person name="Brown R.H."/>
            <person name="Butlin R.K."/>
            <person name="Caggese C."/>
            <person name="Calvi B.R."/>
            <person name="Bernardo de Carvalho A."/>
            <person name="Caspi A."/>
            <person name="Castrezana S."/>
            <person name="Celniker S.E."/>
            <person name="Chang J.L."/>
            <person name="Chapple C."/>
            <person name="Chatterji S."/>
            <person name="Chinwalla A."/>
            <person name="Civetta A."/>
            <person name="Clifton S.W."/>
            <person name="Comeron J.M."/>
            <person name="Costello J.C."/>
            <person name="Coyne J.A."/>
            <person name="Daub J."/>
            <person name="David R.G."/>
            <person name="Delcher A.L."/>
            <person name="Delehaunty K."/>
            <person name="Do C.B."/>
            <person name="Ebling H."/>
            <person name="Edwards K."/>
            <person name="Eickbush T."/>
            <person name="Evans J.D."/>
            <person name="Filipski A."/>
            <person name="Findeiss S."/>
            <person name="Freyhult E."/>
            <person name="Fulton L."/>
            <person name="Fulton R."/>
            <person name="Garcia A.C."/>
            <person name="Gardiner A."/>
            <person name="Garfield D.A."/>
            <person name="Garvin B.E."/>
            <person name="Gibson G."/>
            <person name="Gilbert D."/>
            <person name="Gnerre S."/>
            <person name="Godfrey J."/>
            <person name="Good R."/>
            <person name="Gotea V."/>
            <person name="Gravely B."/>
            <person name="Greenberg A.J."/>
            <person name="Griffiths-Jones S."/>
            <person name="Gross S."/>
            <person name="Guigo R."/>
            <person name="Gustafson E.A."/>
            <person name="Haerty W."/>
            <person name="Hahn M.W."/>
            <person name="Halligan D.L."/>
            <person name="Halpern A.L."/>
            <person name="Halter G.M."/>
            <person name="Han M.V."/>
            <person name="Heger A."/>
            <person name="Hillier L."/>
            <person name="Hinrichs A.S."/>
            <person name="Holmes I."/>
            <person name="Hoskins R.A."/>
            <person name="Hubisz M.J."/>
            <person name="Hultmark D."/>
            <person name="Huntley M.A."/>
            <person name="Jaffe D.B."/>
            <person name="Jagadeeshan S."/>
            <person name="Jeck W.R."/>
            <person name="Johnson J."/>
            <person name="Jones C.D."/>
            <person name="Jordan W.C."/>
            <person name="Karpen G.H."/>
            <person name="Kataoka E."/>
            <person name="Keightley P.D."/>
            <person name="Kheradpour P."/>
            <person name="Kirkness E.F."/>
            <person name="Koerich L.B."/>
            <person name="Kristiansen K."/>
            <person name="Kudrna D."/>
            <person name="Kulathinal R.J."/>
            <person name="Kumar S."/>
            <person name="Kwok R."/>
            <person name="Lander E."/>
            <person name="Langley C.H."/>
            <person name="Lapoint R."/>
            <person name="Lazzaro B.P."/>
            <person name="Lee S.J."/>
            <person name="Levesque L."/>
            <person name="Li R."/>
            <person name="Lin C.F."/>
            <person name="Lin M.F."/>
            <person name="Lindblad-Toh K."/>
            <person name="Llopart A."/>
            <person name="Long M."/>
            <person name="Low L."/>
            <person name="Lozovsky E."/>
            <person name="Lu J."/>
            <person name="Luo M."/>
            <person name="Machado C.A."/>
            <person name="Makalowski W."/>
            <person name="Marzo M."/>
            <person name="Matsuda M."/>
            <person name="Matzkin L."/>
            <person name="McAllister B."/>
            <person name="McBride C.S."/>
            <person name="McKernan B."/>
            <person name="McKernan K."/>
            <person name="Mendez-Lago M."/>
            <person name="Minx P."/>
            <person name="Mollenhauer M.U."/>
            <person name="Montooth K."/>
            <person name="Mount S.M."/>
            <person name="Mu X."/>
            <person name="Myers E."/>
            <person name="Negre B."/>
            <person name="Newfeld S."/>
            <person name="Nielsen R."/>
            <person name="Noor M.A."/>
            <person name="O'Grady P."/>
            <person name="Pachter L."/>
            <person name="Papaceit M."/>
            <person name="Parisi M.J."/>
            <person name="Parisi M."/>
            <person name="Parts L."/>
            <person name="Pedersen J.S."/>
            <person name="Pesole G."/>
            <person name="Phillippy A.M."/>
            <person name="Ponting C.P."/>
            <person name="Pop M."/>
            <person name="Porcelli D."/>
            <person name="Powell J.R."/>
            <person name="Prohaska S."/>
            <person name="Pruitt K."/>
            <person name="Puig M."/>
            <person name="Quesneville H."/>
            <person name="Ram K.R."/>
            <person name="Rand D."/>
            <person name="Rasmussen M.D."/>
            <person name="Reed L.K."/>
            <person name="Reenan R."/>
            <person name="Reily A."/>
            <person name="Remington K.A."/>
            <person name="Rieger T.T."/>
            <person name="Ritchie M.G."/>
            <person name="Robin C."/>
            <person name="Rogers Y.H."/>
            <person name="Rohde C."/>
            <person name="Rozas J."/>
            <person name="Rubenfield M.J."/>
            <person name="Ruiz A."/>
            <person name="Russo S."/>
            <person name="Salzberg S.L."/>
            <person name="Sanchez-Gracia A."/>
            <person name="Saranga D.J."/>
            <person name="Sato H."/>
            <person name="Schaeffer S.W."/>
            <person name="Schatz M.C."/>
            <person name="Schlenke T."/>
            <person name="Schwartz R."/>
            <person name="Segarra C."/>
            <person name="Singh R.S."/>
            <person name="Sirot L."/>
            <person name="Sirota M."/>
            <person name="Sisneros N.B."/>
            <person name="Smith C.D."/>
            <person name="Smith T.F."/>
            <person name="Spieth J."/>
            <person name="Stage D.E."/>
            <person name="Stark A."/>
            <person name="Stephan W."/>
            <person name="Strausberg R.L."/>
            <person name="Strempel S."/>
            <person name="Sturgill D."/>
            <person name="Sutton G."/>
            <person name="Sutton G.G."/>
            <person name="Tao W."/>
            <person name="Teichmann S."/>
            <person name="Tobari Y.N."/>
            <person name="Tomimura Y."/>
            <person name="Tsolas J.M."/>
            <person name="Valente V.L."/>
            <person name="Venter E."/>
            <person name="Venter J.C."/>
            <person name="Vicario S."/>
            <person name="Vieira F.G."/>
            <person name="Vilella A.J."/>
            <person name="Villasante A."/>
            <person name="Walenz B."/>
            <person name="Wang J."/>
            <person name="Wasserman M."/>
            <person name="Watts T."/>
            <person name="Wilson D."/>
            <person name="Wilson R.K."/>
            <person name="Wing R.A."/>
            <person name="Wolfner M.F."/>
            <person name="Wong A."/>
            <person name="Wong G.K."/>
            <person name="Wu C.I."/>
            <person name="Wu G."/>
            <person name="Yamamoto D."/>
            <person name="Yang H.P."/>
            <person name="Yang S.P."/>
            <person name="Yorke J.A."/>
            <person name="Yoshida K."/>
            <person name="Zdobnov E."/>
            <person name="Zhang P."/>
            <person name="Zhang Y."/>
            <person name="Zimin A.V."/>
            <person name="Baldwin J."/>
            <person name="Abdouelleil A."/>
            <person name="Abdulkadir J."/>
            <person name="Abebe A."/>
            <person name="Abera B."/>
            <person name="Abreu J."/>
            <person name="Acer S.C."/>
            <person name="Aftuck L."/>
            <person name="Alexander A."/>
            <person name="An P."/>
            <person name="Anderson E."/>
            <person name="Anderson S."/>
            <person name="Arachi H."/>
            <person name="Azer M."/>
            <person name="Bachantsang P."/>
            <person name="Barry A."/>
            <person name="Bayul T."/>
            <person name="Berlin A."/>
            <person name="Bessette D."/>
            <person name="Bloom T."/>
            <person name="Blye J."/>
            <person name="Boguslavskiy L."/>
            <person name="Bonnet C."/>
            <person name="Boukhgalter B."/>
            <person name="Bourzgui I."/>
            <person name="Brown A."/>
            <person name="Cahill P."/>
            <person name="Channer S."/>
            <person name="Cheshatsang Y."/>
            <person name="Chuda L."/>
            <person name="Citroen M."/>
            <person name="Collymore A."/>
            <person name="Cooke P."/>
            <person name="Costello M."/>
            <person name="D'Aco K."/>
            <person name="Daza R."/>
            <person name="De Haan G."/>
            <person name="DeGray S."/>
            <person name="DeMaso C."/>
            <person name="Dhargay N."/>
            <person name="Dooley K."/>
            <person name="Dooley E."/>
            <person name="Doricent M."/>
            <person name="Dorje P."/>
            <person name="Dorjee K."/>
            <person name="Dupes A."/>
            <person name="Elong R."/>
            <person name="Falk J."/>
            <person name="Farina A."/>
            <person name="Faro S."/>
            <person name="Ferguson D."/>
            <person name="Fisher S."/>
            <person name="Foley C.D."/>
            <person name="Franke A."/>
            <person name="Friedrich D."/>
            <person name="Gadbois L."/>
            <person name="Gearin G."/>
            <person name="Gearin C.R."/>
            <person name="Giannoukos G."/>
            <person name="Goode T."/>
            <person name="Graham J."/>
            <person name="Grandbois E."/>
            <person name="Grewal S."/>
            <person name="Gyaltsen K."/>
            <person name="Hafez N."/>
            <person name="Hagos B."/>
            <person name="Hall J."/>
            <person name="Henson C."/>
            <person name="Hollinger A."/>
            <person name="Honan T."/>
            <person name="Huard M.D."/>
            <person name="Hughes L."/>
            <person name="Hurhula B."/>
            <person name="Husby M.E."/>
            <person name="Kamat A."/>
            <person name="Kanga B."/>
            <person name="Kashin S."/>
            <person name="Khazanovich D."/>
            <person name="Kisner P."/>
            <person name="Lance K."/>
            <person name="Lara M."/>
            <person name="Lee W."/>
            <person name="Lennon N."/>
            <person name="Letendre F."/>
            <person name="LeVine R."/>
            <person name="Lipovsky A."/>
            <person name="Liu X."/>
            <person name="Liu J."/>
            <person name="Liu S."/>
            <person name="Lokyitsang T."/>
            <person name="Lokyitsang Y."/>
            <person name="Lubonja R."/>
            <person name="Lui A."/>
            <person name="MacDonald P."/>
            <person name="Magnisalis V."/>
            <person name="Maru K."/>
            <person name="Matthews C."/>
            <person name="McCusker W."/>
            <person name="McDonough S."/>
            <person name="Mehta T."/>
            <person name="Meldrim J."/>
            <person name="Meneus L."/>
            <person name="Mihai O."/>
            <person name="Mihalev A."/>
            <person name="Mihova T."/>
            <person name="Mittelman R."/>
            <person name="Mlenga V."/>
            <person name="Montmayeur A."/>
            <person name="Mulrain L."/>
            <person name="Navidi A."/>
            <person name="Naylor J."/>
            <person name="Negash T."/>
            <person name="Nguyen T."/>
            <person name="Nguyen N."/>
            <person name="Nicol R."/>
            <person name="Norbu C."/>
            <person name="Norbu N."/>
            <person name="Novod N."/>
            <person name="O'Neill B."/>
            <person name="Osman S."/>
            <person name="Markiewicz E."/>
            <person name="Oyono O.L."/>
            <person name="Patti C."/>
            <person name="Phunkhang P."/>
            <person name="Pierre F."/>
            <person name="Priest M."/>
            <person name="Raghuraman S."/>
            <person name="Rege F."/>
            <person name="Reyes R."/>
            <person name="Rise C."/>
            <person name="Rogov P."/>
            <person name="Ross K."/>
            <person name="Ryan E."/>
            <person name="Settipalli S."/>
            <person name="Shea T."/>
            <person name="Sherpa N."/>
            <person name="Shi L."/>
            <person name="Shih D."/>
            <person name="Sparrow T."/>
            <person name="Spaulding J."/>
            <person name="Stalker J."/>
            <person name="Stange-Thomann N."/>
            <person name="Stavropoulos S."/>
            <person name="Stone C."/>
            <person name="Strader C."/>
            <person name="Tesfaye S."/>
            <person name="Thomson T."/>
            <person name="Thoulutsang Y."/>
            <person name="Thoulutsang D."/>
            <person name="Topham K."/>
            <person name="Topping I."/>
            <person name="Tsamla T."/>
            <person name="Vassiliev H."/>
            <person name="Vo A."/>
            <person name="Wangchuk T."/>
            <person name="Wangdi T."/>
            <person name="Weiand M."/>
            <person name="Wilkinson J."/>
            <person name="Wilson A."/>
            <person name="Yadav S."/>
            <person name="Young G."/>
            <person name="Yu Q."/>
            <person name="Zembek L."/>
            <person name="Zhong D."/>
            <person name="Zimmer A."/>
            <person name="Zwirko Z."/>
            <person name="Jaffe D.B."/>
            <person name="Alvarez P."/>
            <person name="Brockman W."/>
            <person name="Butler J."/>
            <person name="Chin C."/>
            <person name="Gnerre S."/>
            <person name="Grabherr M."/>
            <person name="Kleber M."/>
            <person name="Mauceli E."/>
            <person name="MacCallum I."/>
        </authorList>
    </citation>
    <scope>NUCLEOTIDE SEQUENCE [LARGE SCALE GENOMIC DNA]</scope>
    <source>
        <strain evidence="2">Tucson 15081-1352.22</strain>
    </source>
</reference>
<evidence type="ECO:0000313" key="2">
    <source>
        <dbReference type="Proteomes" id="UP000009192"/>
    </source>
</evidence>
<sequence length="339" mass="38999">MAALSSQLGADEELHEGISQLLSVQASGTPFALNSKSRGYETRAISILRKSFPWPRPGNFLKAAGNCFVRLRCLSGGRNPPADPPCQHQDRDCHAVDDPCESARNVFKYLLPFDKNMQRQRQQNLLEVPCCVSRLAAKAPCPAQPCLWNKRIREQHVEKPPFRSMWEPHFGPARSNCKGRFPRFDAIYYEPSDKTRIYQRTWSECPPVKERLKKVCCLDGIQPPEVLKRVKEPCPLVTCRFDYSRMRHICENAVIDPASKCCKIHWPCCKPARCTVDCRPTRKREHCTRLRAPHPCFSDMYRVARARRSIECPLGNWSMCEGIRLQIRRDTYSLKGSYC</sequence>
<dbReference type="PANTHER" id="PTHR20977">
    <property type="entry name" value="AT13385P-RELATED"/>
    <property type="match status" value="1"/>
</dbReference>
<dbReference type="EMBL" id="CH933808">
    <property type="protein sequence ID" value="EDW10146.2"/>
    <property type="molecule type" value="Genomic_DNA"/>
</dbReference>
<dbReference type="Proteomes" id="UP000009192">
    <property type="component" value="Unassembled WGS sequence"/>
</dbReference>
<dbReference type="InParanoid" id="B4KPF0"/>
<dbReference type="PANTHER" id="PTHR20977:SF0">
    <property type="entry name" value="AT13385P-RELATED"/>
    <property type="match status" value="1"/>
</dbReference>
<dbReference type="AlphaFoldDB" id="B4KPF0"/>
<keyword evidence="2" id="KW-1185">Reference proteome</keyword>
<dbReference type="OrthoDB" id="7812215at2759"/>
<name>B4KPF0_DROMO</name>
<organism evidence="1 2">
    <name type="scientific">Drosophila mojavensis</name>
    <name type="common">Fruit fly</name>
    <dbReference type="NCBI Taxonomy" id="7230"/>
    <lineage>
        <taxon>Eukaryota</taxon>
        <taxon>Metazoa</taxon>
        <taxon>Ecdysozoa</taxon>
        <taxon>Arthropoda</taxon>
        <taxon>Hexapoda</taxon>
        <taxon>Insecta</taxon>
        <taxon>Pterygota</taxon>
        <taxon>Neoptera</taxon>
        <taxon>Endopterygota</taxon>
        <taxon>Diptera</taxon>
        <taxon>Brachycera</taxon>
        <taxon>Muscomorpha</taxon>
        <taxon>Ephydroidea</taxon>
        <taxon>Drosophilidae</taxon>
        <taxon>Drosophila</taxon>
    </lineage>
</organism>
<dbReference type="InterPro" id="IPR006611">
    <property type="entry name" value="DUF1431_DROsp"/>
</dbReference>